<gene>
    <name evidence="1" type="ORF">HNR73_003048</name>
</gene>
<comment type="caution">
    <text evidence="1">The sequence shown here is derived from an EMBL/GenBank/DDBJ whole genome shotgun (WGS) entry which is preliminary data.</text>
</comment>
<proteinExistence type="predicted"/>
<dbReference type="EMBL" id="JACHGT010000006">
    <property type="protein sequence ID" value="MBB6035191.1"/>
    <property type="molecule type" value="Genomic_DNA"/>
</dbReference>
<dbReference type="AlphaFoldDB" id="A0A841FD32"/>
<sequence length="176" mass="18690">MTVLFVGANPIVRLFDAGAVSAFASVWIADWTVKGPGTALVLWHRGSVRVLGEDAELARWLERDFTRHFPEVAGLDWPESTVEIVPVRVRAGLDSLEVEAGDVEVSAGDVLDRRTFATDAFELDGVAHGLSLVLAPVATGRIAVGGTGLPGEVVVEGTPERPSSSAFLTAGEVWTR</sequence>
<reference evidence="1 2" key="1">
    <citation type="submission" date="2020-08" db="EMBL/GenBank/DDBJ databases">
        <title>Genomic Encyclopedia of Type Strains, Phase IV (KMG-IV): sequencing the most valuable type-strain genomes for metagenomic binning, comparative biology and taxonomic classification.</title>
        <authorList>
            <person name="Goeker M."/>
        </authorList>
    </citation>
    <scope>NUCLEOTIDE SEQUENCE [LARGE SCALE GENOMIC DNA]</scope>
    <source>
        <strain evidence="1 2">YIM 65646</strain>
    </source>
</reference>
<dbReference type="RefSeq" id="WP_184788051.1">
    <property type="nucleotide sequence ID" value="NZ_BONT01000006.1"/>
</dbReference>
<organism evidence="1 2">
    <name type="scientific">Phytomonospora endophytica</name>
    <dbReference type="NCBI Taxonomy" id="714109"/>
    <lineage>
        <taxon>Bacteria</taxon>
        <taxon>Bacillati</taxon>
        <taxon>Actinomycetota</taxon>
        <taxon>Actinomycetes</taxon>
        <taxon>Micromonosporales</taxon>
        <taxon>Micromonosporaceae</taxon>
        <taxon>Phytomonospora</taxon>
    </lineage>
</organism>
<name>A0A841FD32_9ACTN</name>
<accession>A0A841FD32</accession>
<protein>
    <submittedName>
        <fullName evidence="1">Uncharacterized protein</fullName>
    </submittedName>
</protein>
<evidence type="ECO:0000313" key="1">
    <source>
        <dbReference type="EMBL" id="MBB6035191.1"/>
    </source>
</evidence>
<evidence type="ECO:0000313" key="2">
    <source>
        <dbReference type="Proteomes" id="UP000548476"/>
    </source>
</evidence>
<keyword evidence="2" id="KW-1185">Reference proteome</keyword>
<dbReference type="Proteomes" id="UP000548476">
    <property type="component" value="Unassembled WGS sequence"/>
</dbReference>